<evidence type="ECO:0000313" key="2">
    <source>
        <dbReference type="Proteomes" id="UP001224775"/>
    </source>
</evidence>
<reference evidence="1" key="1">
    <citation type="submission" date="2023-06" db="EMBL/GenBank/DDBJ databases">
        <title>Survivors Of The Sea: Transcriptome response of Skeletonema marinoi to long-term dormancy.</title>
        <authorList>
            <person name="Pinder M.I.M."/>
            <person name="Kourtchenko O."/>
            <person name="Robertson E.K."/>
            <person name="Larsson T."/>
            <person name="Maumus F."/>
            <person name="Osuna-Cruz C.M."/>
            <person name="Vancaester E."/>
            <person name="Stenow R."/>
            <person name="Vandepoele K."/>
            <person name="Ploug H."/>
            <person name="Bruchert V."/>
            <person name="Godhe A."/>
            <person name="Topel M."/>
        </authorList>
    </citation>
    <scope>NUCLEOTIDE SEQUENCE</scope>
    <source>
        <strain evidence="1">R05AC</strain>
    </source>
</reference>
<keyword evidence="2" id="KW-1185">Reference proteome</keyword>
<protein>
    <submittedName>
        <fullName evidence="1">Uncharacterized protein</fullName>
    </submittedName>
</protein>
<organism evidence="1 2">
    <name type="scientific">Skeletonema marinoi</name>
    <dbReference type="NCBI Taxonomy" id="267567"/>
    <lineage>
        <taxon>Eukaryota</taxon>
        <taxon>Sar</taxon>
        <taxon>Stramenopiles</taxon>
        <taxon>Ochrophyta</taxon>
        <taxon>Bacillariophyta</taxon>
        <taxon>Coscinodiscophyceae</taxon>
        <taxon>Thalassiosirophycidae</taxon>
        <taxon>Thalassiosirales</taxon>
        <taxon>Skeletonemataceae</taxon>
        <taxon>Skeletonema</taxon>
        <taxon>Skeletonema marinoi-dohrnii complex</taxon>
    </lineage>
</organism>
<sequence length="332" mass="37879">MFANKNEDLSLSASNNNTDATQQYHLGLAKAMKGIDGHVLIVARYHVVEIANWAQHYKLTNTNTVSVGMFLMGDEELLRHNRLVDANLYTNFDYVLRNYFFNATKIGDIPLRFLGNATCGKSLPLPSSSGPRWGLHWVFLQPHESHVMLDRPVQSIEPAHARSNNCTFKGWIGGNRLSKEDRAQVRKLSFRTFSDLHCDVALAGTFGTNRYNQSKLWYLNNDLAQSKIGFNPRGVHPECHRLPEMLKLGTVPAMTKQEYMQYTYESIPGIVENSWTEVFLKMRYYLSDAGIEELSTLSYESAKWMDKLETCMRSDMNIILTGAFGIRNLHLE</sequence>
<comment type="caution">
    <text evidence="1">The sequence shown here is derived from an EMBL/GenBank/DDBJ whole genome shotgun (WGS) entry which is preliminary data.</text>
</comment>
<gene>
    <name evidence="1" type="ORF">QTG54_012473</name>
</gene>
<dbReference type="Proteomes" id="UP001224775">
    <property type="component" value="Unassembled WGS sequence"/>
</dbReference>
<proteinExistence type="predicted"/>
<dbReference type="AlphaFoldDB" id="A0AAD8Y0R2"/>
<name>A0AAD8Y0R2_9STRA</name>
<accession>A0AAD8Y0R2</accession>
<dbReference type="EMBL" id="JATAAI010000027">
    <property type="protein sequence ID" value="KAK1737028.1"/>
    <property type="molecule type" value="Genomic_DNA"/>
</dbReference>
<evidence type="ECO:0000313" key="1">
    <source>
        <dbReference type="EMBL" id="KAK1737028.1"/>
    </source>
</evidence>